<keyword evidence="9" id="KW-1185">Reference proteome</keyword>
<keyword evidence="3 6" id="KW-0812">Transmembrane</keyword>
<evidence type="ECO:0000313" key="8">
    <source>
        <dbReference type="EMBL" id="GIE14024.1"/>
    </source>
</evidence>
<evidence type="ECO:0000259" key="7">
    <source>
        <dbReference type="Pfam" id="PF02683"/>
    </source>
</evidence>
<dbReference type="GO" id="GO:0017004">
    <property type="term" value="P:cytochrome complex assembly"/>
    <property type="evidence" value="ECO:0007669"/>
    <property type="project" value="InterPro"/>
</dbReference>
<comment type="similarity">
    <text evidence="2">Belongs to the DsbD family.</text>
</comment>
<dbReference type="InterPro" id="IPR051790">
    <property type="entry name" value="Cytochrome_c-biogenesis_DsbD"/>
</dbReference>
<evidence type="ECO:0000256" key="1">
    <source>
        <dbReference type="ARBA" id="ARBA00004141"/>
    </source>
</evidence>
<evidence type="ECO:0000256" key="3">
    <source>
        <dbReference type="ARBA" id="ARBA00022692"/>
    </source>
</evidence>
<dbReference type="Pfam" id="PF02683">
    <property type="entry name" value="DsbD_TM"/>
    <property type="match status" value="1"/>
</dbReference>
<organism evidence="8 9">
    <name type="scientific">Paractinoplanes ferrugineus</name>
    <dbReference type="NCBI Taxonomy" id="113564"/>
    <lineage>
        <taxon>Bacteria</taxon>
        <taxon>Bacillati</taxon>
        <taxon>Actinomycetota</taxon>
        <taxon>Actinomycetes</taxon>
        <taxon>Micromonosporales</taxon>
        <taxon>Micromonosporaceae</taxon>
        <taxon>Paractinoplanes</taxon>
    </lineage>
</organism>
<reference evidence="8" key="1">
    <citation type="submission" date="2021-01" db="EMBL/GenBank/DDBJ databases">
        <title>Whole genome shotgun sequence of Actinoplanes ferrugineus NBRC 15555.</title>
        <authorList>
            <person name="Komaki H."/>
            <person name="Tamura T."/>
        </authorList>
    </citation>
    <scope>NUCLEOTIDE SEQUENCE</scope>
    <source>
        <strain evidence="8">NBRC 15555</strain>
    </source>
</reference>
<accession>A0A919J5L8</accession>
<sequence length="267" mass="27776">MASSFADIAGDGPLVLAIGVAAVAGLVSILSPCVLPLVPGYLSYVTGLAGSDLDARQEAETQGGGGVAVATRRSVRSRVLAGTSLFVLGFAIMYTLLVTLVANIAFTLKSHQDALNVALGVLVIVLGLGYLGWIPGLQREMRISKLPAAGLIGAPIFGGIFALSWLPCTGPTLMTVLALATTTGETGRAATLAFAYSLGLGIPFVLFGLFFQKLLGVFKAIRRNSRWVTRIGGVLLILVGIALVTGGWDHFLVWLLTTFDFNGGTLL</sequence>
<keyword evidence="5 6" id="KW-0472">Membrane</keyword>
<dbReference type="InterPro" id="IPR003834">
    <property type="entry name" value="Cyt_c_assmbl_TM_dom"/>
</dbReference>
<keyword evidence="4 6" id="KW-1133">Transmembrane helix</keyword>
<comment type="caution">
    <text evidence="8">The sequence shown here is derived from an EMBL/GenBank/DDBJ whole genome shotgun (WGS) entry which is preliminary data.</text>
</comment>
<evidence type="ECO:0000313" key="9">
    <source>
        <dbReference type="Proteomes" id="UP000598174"/>
    </source>
</evidence>
<feature type="transmembrane region" description="Helical" evidence="6">
    <location>
        <begin position="193"/>
        <end position="215"/>
    </location>
</feature>
<dbReference type="EMBL" id="BOMM01000051">
    <property type="protein sequence ID" value="GIE14024.1"/>
    <property type="molecule type" value="Genomic_DNA"/>
</dbReference>
<comment type="subcellular location">
    <subcellularLocation>
        <location evidence="1">Membrane</location>
        <topology evidence="1">Multi-pass membrane protein</topology>
    </subcellularLocation>
</comment>
<protein>
    <submittedName>
        <fullName evidence="8">Cytochrome C biogenesis protein CcdA</fullName>
    </submittedName>
</protein>
<dbReference type="RefSeq" id="WP_203820436.1">
    <property type="nucleotide sequence ID" value="NZ_BAAABP010000001.1"/>
</dbReference>
<feature type="domain" description="Cytochrome C biogenesis protein transmembrane" evidence="7">
    <location>
        <begin position="15"/>
        <end position="244"/>
    </location>
</feature>
<dbReference type="PANTHER" id="PTHR31272">
    <property type="entry name" value="CYTOCHROME C-TYPE BIOGENESIS PROTEIN HI_1454-RELATED"/>
    <property type="match status" value="1"/>
</dbReference>
<dbReference type="PANTHER" id="PTHR31272:SF4">
    <property type="entry name" value="CYTOCHROME C-TYPE BIOGENESIS PROTEIN HI_1454-RELATED"/>
    <property type="match status" value="1"/>
</dbReference>
<feature type="transmembrane region" description="Helical" evidence="6">
    <location>
        <begin position="146"/>
        <end position="166"/>
    </location>
</feature>
<feature type="transmembrane region" description="Helical" evidence="6">
    <location>
        <begin position="14"/>
        <end position="38"/>
    </location>
</feature>
<dbReference type="AlphaFoldDB" id="A0A919J5L8"/>
<feature type="transmembrane region" description="Helical" evidence="6">
    <location>
        <begin position="79"/>
        <end position="108"/>
    </location>
</feature>
<proteinExistence type="inferred from homology"/>
<dbReference type="Proteomes" id="UP000598174">
    <property type="component" value="Unassembled WGS sequence"/>
</dbReference>
<name>A0A919J5L8_9ACTN</name>
<feature type="transmembrane region" description="Helical" evidence="6">
    <location>
        <begin position="114"/>
        <end position="134"/>
    </location>
</feature>
<feature type="transmembrane region" description="Helical" evidence="6">
    <location>
        <begin position="227"/>
        <end position="248"/>
    </location>
</feature>
<evidence type="ECO:0000256" key="6">
    <source>
        <dbReference type="SAM" id="Phobius"/>
    </source>
</evidence>
<evidence type="ECO:0000256" key="5">
    <source>
        <dbReference type="ARBA" id="ARBA00023136"/>
    </source>
</evidence>
<gene>
    <name evidence="8" type="ORF">Afe05nite_58640</name>
</gene>
<evidence type="ECO:0000256" key="4">
    <source>
        <dbReference type="ARBA" id="ARBA00022989"/>
    </source>
</evidence>
<evidence type="ECO:0000256" key="2">
    <source>
        <dbReference type="ARBA" id="ARBA00006143"/>
    </source>
</evidence>
<dbReference type="GO" id="GO:0016020">
    <property type="term" value="C:membrane"/>
    <property type="evidence" value="ECO:0007669"/>
    <property type="project" value="UniProtKB-SubCell"/>
</dbReference>